<comment type="caution">
    <text evidence="3">The sequence shown here is derived from an EMBL/GenBank/DDBJ whole genome shotgun (WGS) entry which is preliminary data.</text>
</comment>
<keyword evidence="4" id="KW-1185">Reference proteome</keyword>
<organism evidence="3 4">
    <name type="scientific">Wickerhamomyces ciferrii (strain ATCC 14091 / BCRC 22168 / CBS 111 / JCM 3599 / NBRC 0793 / NRRL Y-1031 F-60-10)</name>
    <name type="common">Yeast</name>
    <name type="synonym">Pichia ciferrii</name>
    <dbReference type="NCBI Taxonomy" id="1206466"/>
    <lineage>
        <taxon>Eukaryota</taxon>
        <taxon>Fungi</taxon>
        <taxon>Dikarya</taxon>
        <taxon>Ascomycota</taxon>
        <taxon>Saccharomycotina</taxon>
        <taxon>Saccharomycetes</taxon>
        <taxon>Phaffomycetales</taxon>
        <taxon>Wickerhamomycetaceae</taxon>
        <taxon>Wickerhamomyces</taxon>
    </lineage>
</organism>
<proteinExistence type="predicted"/>
<evidence type="ECO:0000313" key="3">
    <source>
        <dbReference type="EMBL" id="CCH42756.1"/>
    </source>
</evidence>
<evidence type="ECO:0000313" key="4">
    <source>
        <dbReference type="Proteomes" id="UP000009328"/>
    </source>
</evidence>
<gene>
    <name evidence="3" type="ORF">BN7_2300</name>
</gene>
<dbReference type="Proteomes" id="UP000009328">
    <property type="component" value="Unassembled WGS sequence"/>
</dbReference>
<feature type="transmembrane region" description="Helical" evidence="1">
    <location>
        <begin position="142"/>
        <end position="163"/>
    </location>
</feature>
<dbReference type="EMBL" id="CAIF01000051">
    <property type="protein sequence ID" value="CCH42756.1"/>
    <property type="molecule type" value="Genomic_DNA"/>
</dbReference>
<accession>K0KIF2</accession>
<dbReference type="HOGENOM" id="CLU_1349826_0_0_1"/>
<sequence>MLYTLITLYCTLLTLPLVNASGRSFTVVPTSQEPLLLTLNLTQFIQCANTTRDQVTVWKSGCGDYLLMPNNQTTNYDEDVWLDCVDQQDVGDLVAISDGTYTEDLTNVDQESGDFLSWRGFHYVAADYSSHSNSHSHSSKNYAVVLFVMFLIFQIITKLKILYMRNHGHIVQSLEWNYKAINENIIGYKLNLYEIYHISRPQY</sequence>
<reference evidence="3 4" key="1">
    <citation type="journal article" date="2012" name="Eukaryot. Cell">
        <title>Draft genome sequence of Wickerhamomyces ciferrii NRRL Y-1031 F-60-10.</title>
        <authorList>
            <person name="Schneider J."/>
            <person name="Andrea H."/>
            <person name="Blom J."/>
            <person name="Jaenicke S."/>
            <person name="Ruckert C."/>
            <person name="Schorsch C."/>
            <person name="Szczepanowski R."/>
            <person name="Farwick M."/>
            <person name="Goesmann A."/>
            <person name="Puhler A."/>
            <person name="Schaffer S."/>
            <person name="Tauch A."/>
            <person name="Kohler T."/>
            <person name="Brinkrolf K."/>
        </authorList>
    </citation>
    <scope>NUCLEOTIDE SEQUENCE [LARGE SCALE GENOMIC DNA]</scope>
    <source>
        <strain evidence="4">ATCC 14091 / BCRC 22168 / CBS 111 / JCM 3599 / NBRC 0793 / NRRL Y-1031 F-60-10</strain>
    </source>
</reference>
<evidence type="ECO:0000256" key="1">
    <source>
        <dbReference type="SAM" id="Phobius"/>
    </source>
</evidence>
<keyword evidence="1" id="KW-0472">Membrane</keyword>
<keyword evidence="1" id="KW-1133">Transmembrane helix</keyword>
<keyword evidence="1" id="KW-0812">Transmembrane</keyword>
<dbReference type="AlphaFoldDB" id="K0KIF2"/>
<dbReference type="InParanoid" id="K0KIF2"/>
<keyword evidence="2" id="KW-0732">Signal</keyword>
<evidence type="ECO:0000256" key="2">
    <source>
        <dbReference type="SAM" id="SignalP"/>
    </source>
</evidence>
<protein>
    <submittedName>
        <fullName evidence="3">Membrane protein</fullName>
    </submittedName>
</protein>
<feature type="chain" id="PRO_5003834323" evidence="2">
    <location>
        <begin position="21"/>
        <end position="203"/>
    </location>
</feature>
<feature type="signal peptide" evidence="2">
    <location>
        <begin position="1"/>
        <end position="20"/>
    </location>
</feature>
<name>K0KIF2_WICCF</name>